<keyword evidence="5" id="KW-0067">ATP-binding</keyword>
<evidence type="ECO:0000256" key="5">
    <source>
        <dbReference type="ARBA" id="ARBA00022840"/>
    </source>
</evidence>
<dbReference type="SUPFAM" id="SSF53244">
    <property type="entry name" value="MurD-like peptide ligases, peptide-binding domain"/>
    <property type="match status" value="1"/>
</dbReference>
<dbReference type="RefSeq" id="WP_101780370.1">
    <property type="nucleotide sequence ID" value="NZ_CP025543.1"/>
</dbReference>
<evidence type="ECO:0000256" key="3">
    <source>
        <dbReference type="ARBA" id="ARBA00022723"/>
    </source>
</evidence>
<keyword evidence="4" id="KW-0547">Nucleotide-binding</keyword>
<evidence type="ECO:0000313" key="9">
    <source>
        <dbReference type="Proteomes" id="UP000234790"/>
    </source>
</evidence>
<dbReference type="NCBIfam" id="TIGR01499">
    <property type="entry name" value="folC"/>
    <property type="match status" value="1"/>
</dbReference>
<keyword evidence="2" id="KW-0436">Ligase</keyword>
<dbReference type="InterPro" id="IPR001645">
    <property type="entry name" value="Folylpolyglutamate_synth"/>
</dbReference>
<evidence type="ECO:0000256" key="1">
    <source>
        <dbReference type="ARBA" id="ARBA00008276"/>
    </source>
</evidence>
<dbReference type="Gene3D" id="3.90.190.20">
    <property type="entry name" value="Mur ligase, C-terminal domain"/>
    <property type="match status" value="1"/>
</dbReference>
<dbReference type="InterPro" id="IPR036565">
    <property type="entry name" value="Mur-like_cat_sf"/>
</dbReference>
<protein>
    <submittedName>
        <fullName evidence="8">Folylpolyglutamate synthase</fullName>
    </submittedName>
</protein>
<dbReference type="Pfam" id="PF08245">
    <property type="entry name" value="Mur_ligase_M"/>
    <property type="match status" value="1"/>
</dbReference>
<dbReference type="Gene3D" id="3.40.1190.10">
    <property type="entry name" value="Mur-like, catalytic domain"/>
    <property type="match status" value="1"/>
</dbReference>
<evidence type="ECO:0000256" key="6">
    <source>
        <dbReference type="ARBA" id="ARBA00022842"/>
    </source>
</evidence>
<dbReference type="InterPro" id="IPR013221">
    <property type="entry name" value="Mur_ligase_cen"/>
</dbReference>
<gene>
    <name evidence="8" type="primary">folC</name>
    <name evidence="8" type="ORF">SMONO_v1c00630</name>
</gene>
<sequence length="365" mass="42209">MISVEENLIPSEIIFKKNYNLKRLLEDMNNPQNNFKVISIVGTNGKGSTSQFIFSGLKTKFKRVGLFISPAFLNQNERIQINSEMISDKDLKRLLSENNDLIKKYELTFFEIWTFIAILYFNEMKIDIAVIEAGIGGIKDSTSVFENQLAVCVTSLGFDHQEVLGYTIEEIIYQKIAIAKKGVKIFISADNSKYKKIINRVNDNEKVFAQKYTDPIHFQTFNKGLAKDVLAYLGIPFDNFHVTPLGRFSVLREEPLFILDGCHNYDGAYKLSKQIRGIDNLIILFGSSEGKEQFKMLEIFRKQKKDIYLTEFDHMKSWSIDKNKFAKYKIVEDWKEFLKSNQDKNVLVCGSLYFIPLVYTWFGGQ</sequence>
<evidence type="ECO:0000313" key="8">
    <source>
        <dbReference type="EMBL" id="AUM62316.1"/>
    </source>
</evidence>
<dbReference type="PANTHER" id="PTHR11136:SF0">
    <property type="entry name" value="DIHYDROFOLATE SYNTHETASE-RELATED"/>
    <property type="match status" value="1"/>
</dbReference>
<dbReference type="GO" id="GO:0008841">
    <property type="term" value="F:dihydrofolate synthase activity"/>
    <property type="evidence" value="ECO:0007669"/>
    <property type="project" value="TreeGrafter"/>
</dbReference>
<dbReference type="GO" id="GO:0005524">
    <property type="term" value="F:ATP binding"/>
    <property type="evidence" value="ECO:0007669"/>
    <property type="project" value="UniProtKB-KW"/>
</dbReference>
<proteinExistence type="inferred from homology"/>
<dbReference type="KEGG" id="smoo:SMONO_v1c00630"/>
<keyword evidence="9" id="KW-1185">Reference proteome</keyword>
<dbReference type="InterPro" id="IPR036615">
    <property type="entry name" value="Mur_ligase_C_dom_sf"/>
</dbReference>
<accession>A0A2K9LT95</accession>
<dbReference type="PANTHER" id="PTHR11136">
    <property type="entry name" value="FOLYLPOLYGLUTAMATE SYNTHASE-RELATED"/>
    <property type="match status" value="1"/>
</dbReference>
<keyword evidence="3" id="KW-0479">Metal-binding</keyword>
<evidence type="ECO:0000256" key="2">
    <source>
        <dbReference type="ARBA" id="ARBA00022598"/>
    </source>
</evidence>
<dbReference type="OrthoDB" id="9809356at2"/>
<dbReference type="SUPFAM" id="SSF53623">
    <property type="entry name" value="MurD-like peptide ligases, catalytic domain"/>
    <property type="match status" value="1"/>
</dbReference>
<reference evidence="8 9" key="1">
    <citation type="submission" date="2017-12" db="EMBL/GenBank/DDBJ databases">
        <title>Complete genome sequence of Spiroplasma monobiae MQ-1 (ATCC 33825).</title>
        <authorList>
            <person name="Tsai Y.-M."/>
            <person name="Lo W.-S."/>
            <person name="Wu P.-S."/>
            <person name="Cho S.-T."/>
            <person name="Kuo C.-H."/>
        </authorList>
    </citation>
    <scope>NUCLEOTIDE SEQUENCE [LARGE SCALE GENOMIC DNA]</scope>
    <source>
        <strain evidence="8 9">MQ-1</strain>
    </source>
</reference>
<comment type="similarity">
    <text evidence="1">Belongs to the folylpolyglutamate synthase family.</text>
</comment>
<feature type="domain" description="Mur ligase central" evidence="7">
    <location>
        <begin position="41"/>
        <end position="205"/>
    </location>
</feature>
<dbReference type="GO" id="GO:0004326">
    <property type="term" value="F:tetrahydrofolylpolyglutamate synthase activity"/>
    <property type="evidence" value="ECO:0007669"/>
    <property type="project" value="InterPro"/>
</dbReference>
<name>A0A2K9LT95_SPISQ</name>
<keyword evidence="6" id="KW-0460">Magnesium</keyword>
<organism evidence="8 9">
    <name type="scientific">Spiroplasma monobiae MQ-1</name>
    <dbReference type="NCBI Taxonomy" id="1336748"/>
    <lineage>
        <taxon>Bacteria</taxon>
        <taxon>Bacillati</taxon>
        <taxon>Mycoplasmatota</taxon>
        <taxon>Mollicutes</taxon>
        <taxon>Entomoplasmatales</taxon>
        <taxon>Spiroplasmataceae</taxon>
        <taxon>Spiroplasma</taxon>
    </lineage>
</organism>
<evidence type="ECO:0000256" key="4">
    <source>
        <dbReference type="ARBA" id="ARBA00022741"/>
    </source>
</evidence>
<evidence type="ECO:0000259" key="7">
    <source>
        <dbReference type="Pfam" id="PF08245"/>
    </source>
</evidence>
<dbReference type="Proteomes" id="UP000234790">
    <property type="component" value="Chromosome"/>
</dbReference>
<dbReference type="AlphaFoldDB" id="A0A2K9LT95"/>
<dbReference type="GO" id="GO:0005737">
    <property type="term" value="C:cytoplasm"/>
    <property type="evidence" value="ECO:0007669"/>
    <property type="project" value="TreeGrafter"/>
</dbReference>
<dbReference type="EMBL" id="CP025543">
    <property type="protein sequence ID" value="AUM62316.1"/>
    <property type="molecule type" value="Genomic_DNA"/>
</dbReference>
<dbReference type="GO" id="GO:0046872">
    <property type="term" value="F:metal ion binding"/>
    <property type="evidence" value="ECO:0007669"/>
    <property type="project" value="UniProtKB-KW"/>
</dbReference>